<accession>A0A4Y8Q9G4</accession>
<comment type="caution">
    <text evidence="2">The sequence shown here is derived from an EMBL/GenBank/DDBJ whole genome shotgun (WGS) entry which is preliminary data.</text>
</comment>
<dbReference type="RefSeq" id="WP_134749210.1">
    <property type="nucleotide sequence ID" value="NZ_MYFO02000004.1"/>
</dbReference>
<dbReference type="InterPro" id="IPR050523">
    <property type="entry name" value="AKR_Detox_Biosynth"/>
</dbReference>
<evidence type="ECO:0000259" key="1">
    <source>
        <dbReference type="Pfam" id="PF00248"/>
    </source>
</evidence>
<feature type="domain" description="NADP-dependent oxidoreductase" evidence="1">
    <location>
        <begin position="17"/>
        <end position="314"/>
    </location>
</feature>
<protein>
    <submittedName>
        <fullName evidence="2">Aldo/keto reductase</fullName>
    </submittedName>
</protein>
<gene>
    <name evidence="2" type="ORF">B5M42_02120</name>
</gene>
<evidence type="ECO:0000313" key="2">
    <source>
        <dbReference type="EMBL" id="TFE91264.1"/>
    </source>
</evidence>
<organism evidence="2 3">
    <name type="scientific">Paenibacillus athensensis</name>
    <dbReference type="NCBI Taxonomy" id="1967502"/>
    <lineage>
        <taxon>Bacteria</taxon>
        <taxon>Bacillati</taxon>
        <taxon>Bacillota</taxon>
        <taxon>Bacilli</taxon>
        <taxon>Bacillales</taxon>
        <taxon>Paenibacillaceae</taxon>
        <taxon>Paenibacillus</taxon>
    </lineage>
</organism>
<name>A0A4Y8Q9G4_9BACL</name>
<sequence length="325" mass="36072">MSRILPLNKRGIAANPVVLGCMGFGGGWNQNPVTADDVKQLHAAVDAALEAGINMIDHADIYTFGKAEEAFGKLLKERPELRDQLILQSKCGIRLYESQERPQRFDFSKEHILRSVDGILGRLGIESLDILLLHRPDPLVEPEDVAEAFNELHQSGKVKNFGVSNMSEGQIRFLRTAVQQPLIVNQIEMSLLKLDWLNSVVHVNQDKGRESCFPEGTIEYCRTENIQLQAWSPLARGLFSGQALEGQSEAVVNTAALVGELAERKGTTREAIVLAFLLRHPAGIQPVIGTVNPQRILACGEAVKVELSREEWYQLYVTSRGDKMP</sequence>
<dbReference type="InterPro" id="IPR036812">
    <property type="entry name" value="NAD(P)_OxRdtase_dom_sf"/>
</dbReference>
<reference evidence="2 3" key="1">
    <citation type="submission" date="2017-03" db="EMBL/GenBank/DDBJ databases">
        <title>Isolation of Levoglucosan Utilizing Bacteria.</title>
        <authorList>
            <person name="Arya A.S."/>
        </authorList>
    </citation>
    <scope>NUCLEOTIDE SEQUENCE [LARGE SCALE GENOMIC DNA]</scope>
    <source>
        <strain evidence="2 3">MEC069</strain>
    </source>
</reference>
<dbReference type="AlphaFoldDB" id="A0A4Y8Q9G4"/>
<dbReference type="Gene3D" id="3.20.20.100">
    <property type="entry name" value="NADP-dependent oxidoreductase domain"/>
    <property type="match status" value="1"/>
</dbReference>
<dbReference type="OrthoDB" id="9773828at2"/>
<proteinExistence type="predicted"/>
<dbReference type="PANTHER" id="PTHR43364:SF1">
    <property type="entry name" value="OXIDOREDUCTASE YDHF"/>
    <property type="match status" value="1"/>
</dbReference>
<dbReference type="InterPro" id="IPR023210">
    <property type="entry name" value="NADP_OxRdtase_dom"/>
</dbReference>
<dbReference type="CDD" id="cd19092">
    <property type="entry name" value="AKR_BsYcsN_EcYdhF-like"/>
    <property type="match status" value="1"/>
</dbReference>
<dbReference type="Proteomes" id="UP000298246">
    <property type="component" value="Unassembled WGS sequence"/>
</dbReference>
<dbReference type="EMBL" id="MYFO01000002">
    <property type="protein sequence ID" value="TFE91264.1"/>
    <property type="molecule type" value="Genomic_DNA"/>
</dbReference>
<evidence type="ECO:0000313" key="3">
    <source>
        <dbReference type="Proteomes" id="UP000298246"/>
    </source>
</evidence>
<dbReference type="GO" id="GO:0005829">
    <property type="term" value="C:cytosol"/>
    <property type="evidence" value="ECO:0007669"/>
    <property type="project" value="TreeGrafter"/>
</dbReference>
<dbReference type="Pfam" id="PF00248">
    <property type="entry name" value="Aldo_ket_red"/>
    <property type="match status" value="1"/>
</dbReference>
<dbReference type="PANTHER" id="PTHR43364">
    <property type="entry name" value="NADH-SPECIFIC METHYLGLYOXAL REDUCTASE-RELATED"/>
    <property type="match status" value="1"/>
</dbReference>
<dbReference type="SUPFAM" id="SSF51430">
    <property type="entry name" value="NAD(P)-linked oxidoreductase"/>
    <property type="match status" value="1"/>
</dbReference>
<dbReference type="PROSITE" id="PS51257">
    <property type="entry name" value="PROKAR_LIPOPROTEIN"/>
    <property type="match status" value="1"/>
</dbReference>
<keyword evidence="3" id="KW-1185">Reference proteome</keyword>